<proteinExistence type="predicted"/>
<gene>
    <name evidence="3" type="ORF">DDB_G0276849</name>
</gene>
<protein>
    <recommendedName>
        <fullName evidence="2">ComC supersandwich domain-containing protein</fullName>
    </recommendedName>
</protein>
<dbReference type="KEGG" id="ddi:DDB_G0276849"/>
<comment type="caution">
    <text evidence="3">The sequence shown here is derived from an EMBL/GenBank/DDBJ whole genome shotgun (WGS) entry which is preliminary data.</text>
</comment>
<keyword evidence="4" id="KW-1185">Reference proteome</keyword>
<keyword evidence="1" id="KW-0812">Transmembrane</keyword>
<accession>Q550J1</accession>
<keyword evidence="1" id="KW-0472">Membrane</keyword>
<dbReference type="PANTHER" id="PTHR24032:SF62">
    <property type="entry name" value="EGF-LIKE DOMAIN-CONTAINING PROTEIN-RELATED"/>
    <property type="match status" value="1"/>
</dbReference>
<evidence type="ECO:0000256" key="1">
    <source>
        <dbReference type="SAM" id="Phobius"/>
    </source>
</evidence>
<dbReference type="InterPro" id="IPR054484">
    <property type="entry name" value="ComC_SSD"/>
</dbReference>
<dbReference type="Pfam" id="PF22933">
    <property type="entry name" value="ComC_SSD"/>
    <property type="match status" value="1"/>
</dbReference>
<dbReference type="Proteomes" id="UP000002195">
    <property type="component" value="Unassembled WGS sequence"/>
</dbReference>
<dbReference type="OMA" id="MTILMAK"/>
<dbReference type="InParanoid" id="Q86L16"/>
<keyword evidence="1" id="KW-1133">Transmembrane helix</keyword>
<dbReference type="FunCoup" id="Q86L16">
    <property type="interactions" value="877"/>
</dbReference>
<evidence type="ECO:0000313" key="4">
    <source>
        <dbReference type="Proteomes" id="UP000002195"/>
    </source>
</evidence>
<dbReference type="dictyBase" id="DDB_G0276851">
    <property type="gene designation" value="uduH"/>
</dbReference>
<feature type="domain" description="ComC supersandwich" evidence="2">
    <location>
        <begin position="2"/>
        <end position="142"/>
    </location>
</feature>
<reference evidence="3 4" key="1">
    <citation type="journal article" date="2005" name="Nature">
        <title>The genome of the social amoeba Dictyostelium discoideum.</title>
        <authorList>
            <consortium name="The Dictyostelium discoideum Sequencing Consortium"/>
            <person name="Eichinger L."/>
            <person name="Pachebat J.A."/>
            <person name="Glockner G."/>
            <person name="Rajandream M.A."/>
            <person name="Sucgang R."/>
            <person name="Berriman M."/>
            <person name="Song J."/>
            <person name="Olsen R."/>
            <person name="Szafranski K."/>
            <person name="Xu Q."/>
            <person name="Tunggal B."/>
            <person name="Kummerfeld S."/>
            <person name="Madera M."/>
            <person name="Konfortov B.A."/>
            <person name="Rivero F."/>
            <person name="Bankier A.T."/>
            <person name="Lehmann R."/>
            <person name="Hamlin N."/>
            <person name="Davies R."/>
            <person name="Gaudet P."/>
            <person name="Fey P."/>
            <person name="Pilcher K."/>
            <person name="Chen G."/>
            <person name="Saunders D."/>
            <person name="Sodergren E."/>
            <person name="Davis P."/>
            <person name="Kerhornou A."/>
            <person name="Nie X."/>
            <person name="Hall N."/>
            <person name="Anjard C."/>
            <person name="Hemphill L."/>
            <person name="Bason N."/>
            <person name="Farbrother P."/>
            <person name="Desany B."/>
            <person name="Just E."/>
            <person name="Morio T."/>
            <person name="Rost R."/>
            <person name="Churcher C."/>
            <person name="Cooper J."/>
            <person name="Haydock S."/>
            <person name="van Driessche N."/>
            <person name="Cronin A."/>
            <person name="Goodhead I."/>
            <person name="Muzny D."/>
            <person name="Mourier T."/>
            <person name="Pain A."/>
            <person name="Lu M."/>
            <person name="Harper D."/>
            <person name="Lindsay R."/>
            <person name="Hauser H."/>
            <person name="James K."/>
            <person name="Quiles M."/>
            <person name="Madan Babu M."/>
            <person name="Saito T."/>
            <person name="Buchrieser C."/>
            <person name="Wardroper A."/>
            <person name="Felder M."/>
            <person name="Thangavelu M."/>
            <person name="Johnson D."/>
            <person name="Knights A."/>
            <person name="Loulseged H."/>
            <person name="Mungall K."/>
            <person name="Oliver K."/>
            <person name="Price C."/>
            <person name="Quail M.A."/>
            <person name="Urushihara H."/>
            <person name="Hernandez J."/>
            <person name="Rabbinowitsch E."/>
            <person name="Steffen D."/>
            <person name="Sanders M."/>
            <person name="Ma J."/>
            <person name="Kohara Y."/>
            <person name="Sharp S."/>
            <person name="Simmonds M."/>
            <person name="Spiegler S."/>
            <person name="Tivey A."/>
            <person name="Sugano S."/>
            <person name="White B."/>
            <person name="Walker D."/>
            <person name="Woodward J."/>
            <person name="Winckler T."/>
            <person name="Tanaka Y."/>
            <person name="Shaulsky G."/>
            <person name="Schleicher M."/>
            <person name="Weinstock G."/>
            <person name="Rosenthal A."/>
            <person name="Cox E.C."/>
            <person name="Chisholm R.L."/>
            <person name="Gibbs R."/>
            <person name="Loomis W.F."/>
            <person name="Platzer M."/>
            <person name="Kay R.R."/>
            <person name="Williams J."/>
            <person name="Dear P.H."/>
            <person name="Noegel A.A."/>
            <person name="Barrell B."/>
            <person name="Kuspa A."/>
        </authorList>
    </citation>
    <scope>NUCLEOTIDE SEQUENCE [LARGE SCALE GENOMIC DNA]</scope>
    <source>
        <strain evidence="3 4">AX4</strain>
    </source>
</reference>
<dbReference type="PaxDb" id="44689-DDB0169007"/>
<dbReference type="AlphaFoldDB" id="Q86L16"/>
<accession>Q86L16</accession>
<dbReference type="PANTHER" id="PTHR24032">
    <property type="entry name" value="EGF-LIKE DOMAIN-CONTAINING PROTEIN-RELATED-RELATED"/>
    <property type="match status" value="1"/>
</dbReference>
<dbReference type="GeneID" id="8620810"/>
<organism evidence="3 4">
    <name type="scientific">Dictyostelium discoideum</name>
    <name type="common">Social amoeba</name>
    <dbReference type="NCBI Taxonomy" id="44689"/>
    <lineage>
        <taxon>Eukaryota</taxon>
        <taxon>Amoebozoa</taxon>
        <taxon>Evosea</taxon>
        <taxon>Eumycetozoa</taxon>
        <taxon>Dictyostelia</taxon>
        <taxon>Dictyosteliales</taxon>
        <taxon>Dictyosteliaceae</taxon>
        <taxon>Dictyostelium</taxon>
    </lineage>
</organism>
<evidence type="ECO:0000313" key="3">
    <source>
        <dbReference type="EMBL" id="EAL68926.1"/>
    </source>
</evidence>
<dbReference type="EMBL" id="AAFI02000019">
    <property type="protein sequence ID" value="EAL68926.1"/>
    <property type="molecule type" value="Genomic_DNA"/>
</dbReference>
<feature type="transmembrane region" description="Helical" evidence="1">
    <location>
        <begin position="158"/>
        <end position="183"/>
    </location>
</feature>
<evidence type="ECO:0000259" key="2">
    <source>
        <dbReference type="Pfam" id="PF22933"/>
    </source>
</evidence>
<dbReference type="InterPro" id="IPR053331">
    <property type="entry name" value="EGF-like_comC"/>
</dbReference>
<dbReference type="HOGENOM" id="CLU_1334028_0_0_1"/>
<name>Q86L16_DICDI</name>
<dbReference type="RefSeq" id="XP_642941.1">
    <property type="nucleotide sequence ID" value="XM_637849.1"/>
</dbReference>
<dbReference type="VEuPathDB" id="AmoebaDB:DDB_G0276849"/>
<sequence>MFSFCDVDFVVVSGSIKLTIVIENYKYLNNLNNLQLIIKSKIGKNETNNNNIDCNSKKLNINSEKLDNSNSLNNYFSISKDSKTFYGRFINKVLSDDRPTFISTSVINNNYNNSNNNDVVFIGLDLPHFLKKVIIDPDFSLLVNSDFKTSCDDARPKWFLYVVIGAPAVTFVLIIIIGSVLYYKKKVEIKIIKHNIKMAAKGLKEK</sequence>